<dbReference type="Gene3D" id="3.30.70.100">
    <property type="match status" value="1"/>
</dbReference>
<sequence length="69" mass="7873">MVKQLFHVSGIMCGACAYTIQKHFKHLKGVRGASVDFTKKEVVLEYDERKLNQAKIIQSLTPFGYTLQK</sequence>
<dbReference type="SUPFAM" id="SSF55008">
    <property type="entry name" value="HMA, heavy metal-associated domain"/>
    <property type="match status" value="1"/>
</dbReference>
<evidence type="ECO:0000313" key="2">
    <source>
        <dbReference type="EMBL" id="OGK21695.1"/>
    </source>
</evidence>
<dbReference type="Pfam" id="PF00403">
    <property type="entry name" value="HMA"/>
    <property type="match status" value="1"/>
</dbReference>
<dbReference type="PROSITE" id="PS50846">
    <property type="entry name" value="HMA_2"/>
    <property type="match status" value="1"/>
</dbReference>
<gene>
    <name evidence="2" type="ORF">A2866_04500</name>
</gene>
<dbReference type="AlphaFoldDB" id="A0A1F7GS72"/>
<reference evidence="2 3" key="1">
    <citation type="journal article" date="2016" name="Nat. Commun.">
        <title>Thousands of microbial genomes shed light on interconnected biogeochemical processes in an aquifer system.</title>
        <authorList>
            <person name="Anantharaman K."/>
            <person name="Brown C.T."/>
            <person name="Hug L.A."/>
            <person name="Sharon I."/>
            <person name="Castelle C.J."/>
            <person name="Probst A.J."/>
            <person name="Thomas B.C."/>
            <person name="Singh A."/>
            <person name="Wilkins M.J."/>
            <person name="Karaoz U."/>
            <person name="Brodie E.L."/>
            <person name="Williams K.H."/>
            <person name="Hubbard S.S."/>
            <person name="Banfield J.F."/>
        </authorList>
    </citation>
    <scope>NUCLEOTIDE SEQUENCE [LARGE SCALE GENOMIC DNA]</scope>
</reference>
<dbReference type="InterPro" id="IPR036163">
    <property type="entry name" value="HMA_dom_sf"/>
</dbReference>
<protein>
    <recommendedName>
        <fullName evidence="1">HMA domain-containing protein</fullName>
    </recommendedName>
</protein>
<dbReference type="GO" id="GO:0046872">
    <property type="term" value="F:metal ion binding"/>
    <property type="evidence" value="ECO:0007669"/>
    <property type="project" value="InterPro"/>
</dbReference>
<dbReference type="CDD" id="cd00371">
    <property type="entry name" value="HMA"/>
    <property type="match status" value="1"/>
</dbReference>
<evidence type="ECO:0000313" key="3">
    <source>
        <dbReference type="Proteomes" id="UP000177026"/>
    </source>
</evidence>
<feature type="domain" description="HMA" evidence="1">
    <location>
        <begin position="2"/>
        <end position="68"/>
    </location>
</feature>
<accession>A0A1F7GS72</accession>
<evidence type="ECO:0000259" key="1">
    <source>
        <dbReference type="PROSITE" id="PS50846"/>
    </source>
</evidence>
<name>A0A1F7GS72_9BACT</name>
<dbReference type="EMBL" id="MFZI01000013">
    <property type="protein sequence ID" value="OGK21695.1"/>
    <property type="molecule type" value="Genomic_DNA"/>
</dbReference>
<dbReference type="Proteomes" id="UP000177026">
    <property type="component" value="Unassembled WGS sequence"/>
</dbReference>
<proteinExistence type="predicted"/>
<dbReference type="InterPro" id="IPR006121">
    <property type="entry name" value="HMA_dom"/>
</dbReference>
<organism evidence="2 3">
    <name type="scientific">Candidatus Roizmanbacteria bacterium RIFCSPHIGHO2_01_FULL_39_8</name>
    <dbReference type="NCBI Taxonomy" id="1802033"/>
    <lineage>
        <taxon>Bacteria</taxon>
        <taxon>Candidatus Roizmaniibacteriota</taxon>
    </lineage>
</organism>
<comment type="caution">
    <text evidence="2">The sequence shown here is derived from an EMBL/GenBank/DDBJ whole genome shotgun (WGS) entry which is preliminary data.</text>
</comment>